<organism evidence="4 5">
    <name type="scientific">Blattamonas nauphoetae</name>
    <dbReference type="NCBI Taxonomy" id="2049346"/>
    <lineage>
        <taxon>Eukaryota</taxon>
        <taxon>Metamonada</taxon>
        <taxon>Preaxostyla</taxon>
        <taxon>Oxymonadida</taxon>
        <taxon>Blattamonas</taxon>
    </lineage>
</organism>
<feature type="compositionally biased region" description="Polar residues" evidence="2">
    <location>
        <begin position="497"/>
        <end position="507"/>
    </location>
</feature>
<dbReference type="EMBL" id="JARBJD010000003">
    <property type="protein sequence ID" value="KAK2964107.1"/>
    <property type="molecule type" value="Genomic_DNA"/>
</dbReference>
<feature type="compositionally biased region" description="Polar residues" evidence="2">
    <location>
        <begin position="396"/>
        <end position="430"/>
    </location>
</feature>
<dbReference type="InterPro" id="IPR035969">
    <property type="entry name" value="Rab-GAP_TBC_sf"/>
</dbReference>
<gene>
    <name evidence="4" type="ORF">BLNAU_638</name>
</gene>
<evidence type="ECO:0000256" key="1">
    <source>
        <dbReference type="ARBA" id="ARBA00022468"/>
    </source>
</evidence>
<dbReference type="PROSITE" id="PS50086">
    <property type="entry name" value="TBC_RABGAP"/>
    <property type="match status" value="1"/>
</dbReference>
<dbReference type="SUPFAM" id="SSF47923">
    <property type="entry name" value="Ypt/Rab-GAP domain of gyp1p"/>
    <property type="match status" value="2"/>
</dbReference>
<feature type="region of interest" description="Disordered" evidence="2">
    <location>
        <begin position="763"/>
        <end position="813"/>
    </location>
</feature>
<feature type="compositionally biased region" description="Pro residues" evidence="2">
    <location>
        <begin position="804"/>
        <end position="813"/>
    </location>
</feature>
<feature type="compositionally biased region" description="Low complexity" evidence="2">
    <location>
        <begin position="431"/>
        <end position="446"/>
    </location>
</feature>
<keyword evidence="5" id="KW-1185">Reference proteome</keyword>
<dbReference type="PANTHER" id="PTHR22957:SF337">
    <property type="entry name" value="TBC1 DOMAIN FAMILY MEMBER 5"/>
    <property type="match status" value="1"/>
</dbReference>
<evidence type="ECO:0000256" key="2">
    <source>
        <dbReference type="SAM" id="MobiDB-lite"/>
    </source>
</evidence>
<keyword evidence="1" id="KW-0343">GTPase activation</keyword>
<feature type="region of interest" description="Disordered" evidence="2">
    <location>
        <begin position="465"/>
        <end position="537"/>
    </location>
</feature>
<dbReference type="PANTHER" id="PTHR22957">
    <property type="entry name" value="TBC1 DOMAIN FAMILY MEMBER GTPASE-ACTIVATING PROTEIN"/>
    <property type="match status" value="1"/>
</dbReference>
<feature type="region of interest" description="Disordered" evidence="2">
    <location>
        <begin position="396"/>
        <end position="449"/>
    </location>
</feature>
<evidence type="ECO:0000313" key="5">
    <source>
        <dbReference type="Proteomes" id="UP001281761"/>
    </source>
</evidence>
<name>A0ABQ9YK36_9EUKA</name>
<accession>A0ABQ9YK36</accession>
<evidence type="ECO:0000313" key="4">
    <source>
        <dbReference type="EMBL" id="KAK2964107.1"/>
    </source>
</evidence>
<feature type="domain" description="Rab-GAP TBC" evidence="3">
    <location>
        <begin position="48"/>
        <end position="321"/>
    </location>
</feature>
<comment type="caution">
    <text evidence="4">The sequence shown here is derived from an EMBL/GenBank/DDBJ whole genome shotgun (WGS) entry which is preliminary data.</text>
</comment>
<reference evidence="4 5" key="1">
    <citation type="journal article" date="2022" name="bioRxiv">
        <title>Genomics of Preaxostyla Flagellates Illuminates Evolutionary Transitions and the Path Towards Mitochondrial Loss.</title>
        <authorList>
            <person name="Novak L.V.F."/>
            <person name="Treitli S.C."/>
            <person name="Pyrih J."/>
            <person name="Halakuc P."/>
            <person name="Pipaliya S.V."/>
            <person name="Vacek V."/>
            <person name="Brzon O."/>
            <person name="Soukal P."/>
            <person name="Eme L."/>
            <person name="Dacks J.B."/>
            <person name="Karnkowska A."/>
            <person name="Elias M."/>
            <person name="Hampl V."/>
        </authorList>
    </citation>
    <scope>NUCLEOTIDE SEQUENCE [LARGE SCALE GENOMIC DNA]</scope>
    <source>
        <strain evidence="4">NAU3</strain>
        <tissue evidence="4">Gut</tissue>
    </source>
</reference>
<feature type="compositionally biased region" description="Polar residues" evidence="2">
    <location>
        <begin position="782"/>
        <end position="799"/>
    </location>
</feature>
<dbReference type="InterPro" id="IPR000195">
    <property type="entry name" value="Rab-GAP-TBC_dom"/>
</dbReference>
<dbReference type="Gene3D" id="1.10.8.270">
    <property type="entry name" value="putative rabgap domain of human tbc1 domain family member 14 like domains"/>
    <property type="match status" value="1"/>
</dbReference>
<protein>
    <submittedName>
        <fullName evidence="4">TBC1 domain family member 5</fullName>
    </submittedName>
</protein>
<proteinExistence type="predicted"/>
<dbReference type="Proteomes" id="UP001281761">
    <property type="component" value="Unassembled WGS sequence"/>
</dbReference>
<dbReference type="Gene3D" id="1.10.472.80">
    <property type="entry name" value="Ypt/Rab-GAP domain of gyp1p, domain 3"/>
    <property type="match status" value="1"/>
</dbReference>
<dbReference type="Pfam" id="PF00566">
    <property type="entry name" value="RabGAP-TBC"/>
    <property type="match status" value="1"/>
</dbReference>
<sequence length="880" mass="97377">MTASTLSESQSPNITSPLASLYEFNILFSSGTETPGEKARQRAVNYGLSDCHIRSVCWRYFLGVVKGPPGQGWIEQLARHRAYFEKQKTALLVDPTRLESVDLSVDNPLSSESGSQWNQYFETKQAEAQILMDINRLFPEYPFFHRETIVQLLDEVLVIWARAHPQHGYKQGMHELLGALYYVFAHDQSFDPTLSDQEENFQTRQLINIICDPNYLEHDLYTAFNFLIFKLRNWYFDDAPANQPRVSEVVSELEGRVPTIVKESRRIFAHLERIDPEIANFLSNREIEPHLFLMKWLRVLYLRVFSLDQTMRLWDGIFAVGPQLELAEWVAVSMIRSIKQQLLASDDLTTIRLLMDFPASSDSSAYIIEAYKLRFPGVPLPPFIYLVDVPEEFKSHTSPISSHSPAASTPDSISLRPNQSPNITSSPNILSSSYKKPATPPTSSSSGEKSLTAFFNTVVDSIPNTSLNTAPAPPPRPPVQTVKPKPVRAPPTWIPTRISNVSASSDTNPPPNSLRPSQPTPQTPLRFTKLPSEKPKTKLAAQKDYASEAIERLTNTLLVDVRTPAVSSLQRAIRDMSEANQRQALKLVGVMRAMAQAVDSAGESAAPLKSMLGACFGEIATVVEDLWSGERTTIGFPYVKDAITVRDGEDDGGAAALLSEIEVLERGVNAYTMPDDQQRDRVESVIEKGVTELLSLTVPVSARKAQTALFTDSEAADSPQASAEQASYVPFVSTVGTFLTPNTATTRTIQRTLNTIFISPLPPSTQPLIEPDSDAVHPPTQIALSSTPPLPTTALQSPASSHPSPLPTMTPPPLYQVNSYTQNAETDMKTLCVPNQTRAGEVIPLSELVHDENDTQPLEQQFVLTGHPSSRTAPLFDGDD</sequence>
<feature type="compositionally biased region" description="Pro residues" evidence="2">
    <location>
        <begin position="508"/>
        <end position="522"/>
    </location>
</feature>
<evidence type="ECO:0000259" key="3">
    <source>
        <dbReference type="PROSITE" id="PS50086"/>
    </source>
</evidence>
<dbReference type="SMART" id="SM00164">
    <property type="entry name" value="TBC"/>
    <property type="match status" value="1"/>
</dbReference>